<dbReference type="EMBL" id="CP064795">
    <property type="protein sequence ID" value="QPG04492.1"/>
    <property type="molecule type" value="Genomic_DNA"/>
</dbReference>
<accession>A0A7S9HC49</accession>
<name>A0A7S9HC49_9ALTE</name>
<sequence>MFLAILAGAYFATERAYAAHRVDDYQREILISSRLLRQYVHACDRQQYDNFMPFVAHSVTAYQRNVEKLPGAPFFFENEFVEQHYYFADKYESDLKSVKARIELCN</sequence>
<evidence type="ECO:0000313" key="2">
    <source>
        <dbReference type="Proteomes" id="UP000595095"/>
    </source>
</evidence>
<dbReference type="AlphaFoldDB" id="A0A7S9HC49"/>
<organism evidence="1 2">
    <name type="scientific">Salinimonas marina</name>
    <dbReference type="NCBI Taxonomy" id="2785918"/>
    <lineage>
        <taxon>Bacteria</taxon>
        <taxon>Pseudomonadati</taxon>
        <taxon>Pseudomonadota</taxon>
        <taxon>Gammaproteobacteria</taxon>
        <taxon>Alteromonadales</taxon>
        <taxon>Alteromonadaceae</taxon>
        <taxon>Alteromonas/Salinimonas group</taxon>
        <taxon>Salinimonas</taxon>
    </lineage>
</organism>
<proteinExistence type="predicted"/>
<reference evidence="1 2" key="1">
    <citation type="submission" date="2020-11" db="EMBL/GenBank/DDBJ databases">
        <title>Complete genome sequence for Salinimonas sp. strain G2-b.</title>
        <authorList>
            <person name="Park S.-J."/>
        </authorList>
    </citation>
    <scope>NUCLEOTIDE SEQUENCE [LARGE SCALE GENOMIC DNA]</scope>
    <source>
        <strain evidence="1 2">G2-b</strain>
    </source>
</reference>
<evidence type="ECO:0000313" key="1">
    <source>
        <dbReference type="EMBL" id="QPG04492.1"/>
    </source>
</evidence>
<keyword evidence="2" id="KW-1185">Reference proteome</keyword>
<dbReference type="RefSeq" id="WP_195809586.1">
    <property type="nucleotide sequence ID" value="NZ_CP064795.1"/>
</dbReference>
<dbReference type="KEGG" id="smaa:IT774_09555"/>
<gene>
    <name evidence="1" type="ORF">IT774_09555</name>
</gene>
<protein>
    <submittedName>
        <fullName evidence="1">Uncharacterized protein</fullName>
    </submittedName>
</protein>
<dbReference type="Proteomes" id="UP000595095">
    <property type="component" value="Chromosome"/>
</dbReference>